<dbReference type="AlphaFoldDB" id="A0A1Q2ZYV7"/>
<evidence type="ECO:0000256" key="4">
    <source>
        <dbReference type="ARBA" id="ARBA00022737"/>
    </source>
</evidence>
<comment type="similarity">
    <text evidence="2">Belongs to the WD repeat WDR55 family.</text>
</comment>
<feature type="compositionally biased region" description="Basic and acidic residues" evidence="8">
    <location>
        <begin position="463"/>
        <end position="474"/>
    </location>
</feature>
<feature type="compositionally biased region" description="Basic and acidic residues" evidence="8">
    <location>
        <begin position="432"/>
        <end position="452"/>
    </location>
</feature>
<dbReference type="PANTHER" id="PTHR19924:SF31">
    <property type="entry name" value="WD REPEAT-CONTAINING PROTEIN JIP5"/>
    <property type="match status" value="1"/>
</dbReference>
<feature type="region of interest" description="Disordered" evidence="8">
    <location>
        <begin position="367"/>
        <end position="500"/>
    </location>
</feature>
<dbReference type="eggNOG" id="KOG2444">
    <property type="taxonomic scope" value="Eukaryota"/>
</dbReference>
<protein>
    <recommendedName>
        <fullName evidence="6">WD repeat-containing protein JIP5</fullName>
    </recommendedName>
    <alternativeName>
        <fullName evidence="7">WD repeat-containing protein jip5</fullName>
    </alternativeName>
</protein>
<evidence type="ECO:0000313" key="10">
    <source>
        <dbReference type="Proteomes" id="UP000187013"/>
    </source>
</evidence>
<sequence>MAKKKENAGVAINPDSLPLLELRYGEPLFQMACHPSRPLIYSGLATGHLYCHEYDASILDKLLQERKSQGKEINSKPWLQVDAESADVSGIRIVWKTRRHRGSVRCLCLDAEGEYVYSVGTDNILKKASAENGKVLKKVDLQGHGSKFTKLVHSGTHPYLLLGDEEGNVLVLDNDTLKLKNKIIKIHGGDAINDIFQFTKRSVHKYISLGQTTLAYWDSRVSNEDDTEDTPEEKRKVLVSDDQEDEILCGTFVDPESGDTVVCGMGEGVLTVWKPEKNDLEDQVNRIKVSKGESIDAVVPTLRDDNCVWCGVSNGRLYKVDTKRGQVVEVREHSEMDEVGFLDLDYEYRLVSGGMDSILIWNTDTEQNDEVESEGGSASSDSDSDSDSEANGSDANDSEANDSEANENEANDSDADGSDSDANGGDSDDSDSGGKESGKVGLSREELIAELDKEIEENEQEKDDGAKQEEDKKISNKRKRKEKLKKNKRPDNGIAKFEGL</sequence>
<name>A0A1Q2ZYV7_ZYGRO</name>
<dbReference type="Proteomes" id="UP000187013">
    <property type="component" value="Unassembled WGS sequence"/>
</dbReference>
<dbReference type="PANTHER" id="PTHR19924">
    <property type="entry name" value="UTP15 U3 SMALL NUCLEOLAR RNA-ASSOCIATED PROTEIN 15 FAMILY MEMBER"/>
    <property type="match status" value="1"/>
</dbReference>
<keyword evidence="3" id="KW-0853">WD repeat</keyword>
<feature type="compositionally biased region" description="Acidic residues" evidence="8">
    <location>
        <begin position="396"/>
        <end position="419"/>
    </location>
</feature>
<organism evidence="9 10">
    <name type="scientific">Zygosaccharomyces rouxii</name>
    <dbReference type="NCBI Taxonomy" id="4956"/>
    <lineage>
        <taxon>Eukaryota</taxon>
        <taxon>Fungi</taxon>
        <taxon>Dikarya</taxon>
        <taxon>Ascomycota</taxon>
        <taxon>Saccharomycotina</taxon>
        <taxon>Saccharomycetes</taxon>
        <taxon>Saccharomycetales</taxon>
        <taxon>Saccharomycetaceae</taxon>
        <taxon>Zygosaccharomyces</taxon>
    </lineage>
</organism>
<dbReference type="GO" id="GO:0006364">
    <property type="term" value="P:rRNA processing"/>
    <property type="evidence" value="ECO:0007669"/>
    <property type="project" value="TreeGrafter"/>
</dbReference>
<dbReference type="InterPro" id="IPR001680">
    <property type="entry name" value="WD40_rpt"/>
</dbReference>
<dbReference type="SUPFAM" id="SSF50978">
    <property type="entry name" value="WD40 repeat-like"/>
    <property type="match status" value="1"/>
</dbReference>
<evidence type="ECO:0000256" key="2">
    <source>
        <dbReference type="ARBA" id="ARBA00007625"/>
    </source>
</evidence>
<dbReference type="GO" id="GO:0005730">
    <property type="term" value="C:nucleolus"/>
    <property type="evidence" value="ECO:0007669"/>
    <property type="project" value="UniProtKB-SubCell"/>
</dbReference>
<gene>
    <name evidence="9" type="ORF">ZYGR_0N00390</name>
</gene>
<keyword evidence="5" id="KW-0539">Nucleus</keyword>
<evidence type="ECO:0000256" key="6">
    <source>
        <dbReference type="ARBA" id="ARBA00039238"/>
    </source>
</evidence>
<comment type="caution">
    <text evidence="9">The sequence shown here is derived from an EMBL/GenBank/DDBJ whole genome shotgun (WGS) entry which is preliminary data.</text>
</comment>
<reference evidence="9 10" key="1">
    <citation type="submission" date="2016-08" db="EMBL/GenBank/DDBJ databases">
        <title>Draft genome sequence of allopolyploid Zygosaccharomyces rouxii.</title>
        <authorList>
            <person name="Watanabe J."/>
            <person name="Uehara K."/>
            <person name="Mogi Y."/>
            <person name="Tsukioka Y."/>
        </authorList>
    </citation>
    <scope>NUCLEOTIDE SEQUENCE [LARGE SCALE GENOMIC DNA]</scope>
    <source>
        <strain evidence="9 10">NBRC 110957</strain>
    </source>
</reference>
<keyword evidence="4" id="KW-0677">Repeat</keyword>
<dbReference type="InterPro" id="IPR036322">
    <property type="entry name" value="WD40_repeat_dom_sf"/>
</dbReference>
<dbReference type="InterPro" id="IPR015943">
    <property type="entry name" value="WD40/YVTN_repeat-like_dom_sf"/>
</dbReference>
<accession>A0A1Q2ZYV7</accession>
<dbReference type="Gene3D" id="2.130.10.10">
    <property type="entry name" value="YVTN repeat-like/Quinoprotein amine dehydrogenase"/>
    <property type="match status" value="2"/>
</dbReference>
<feature type="compositionally biased region" description="Acidic residues" evidence="8">
    <location>
        <begin position="453"/>
        <end position="462"/>
    </location>
</feature>
<dbReference type="OrthoDB" id="2288928at2759"/>
<evidence type="ECO:0000256" key="1">
    <source>
        <dbReference type="ARBA" id="ARBA00004604"/>
    </source>
</evidence>
<dbReference type="SMART" id="SM00320">
    <property type="entry name" value="WD40"/>
    <property type="match status" value="5"/>
</dbReference>
<dbReference type="GO" id="GO:0045943">
    <property type="term" value="P:positive regulation of transcription by RNA polymerase I"/>
    <property type="evidence" value="ECO:0007669"/>
    <property type="project" value="TreeGrafter"/>
</dbReference>
<evidence type="ECO:0000256" key="8">
    <source>
        <dbReference type="SAM" id="MobiDB-lite"/>
    </source>
</evidence>
<evidence type="ECO:0000256" key="3">
    <source>
        <dbReference type="ARBA" id="ARBA00022574"/>
    </source>
</evidence>
<dbReference type="EMBL" id="BDGX01000014">
    <property type="protein sequence ID" value="GAV48635.1"/>
    <property type="molecule type" value="Genomic_DNA"/>
</dbReference>
<evidence type="ECO:0000313" key="9">
    <source>
        <dbReference type="EMBL" id="GAV48635.1"/>
    </source>
</evidence>
<feature type="compositionally biased region" description="Basic residues" evidence="8">
    <location>
        <begin position="475"/>
        <end position="488"/>
    </location>
</feature>
<evidence type="ECO:0000256" key="7">
    <source>
        <dbReference type="ARBA" id="ARBA00039514"/>
    </source>
</evidence>
<comment type="subcellular location">
    <subcellularLocation>
        <location evidence="1">Nucleus</location>
        <location evidence="1">Nucleolus</location>
    </subcellularLocation>
</comment>
<evidence type="ECO:0000256" key="5">
    <source>
        <dbReference type="ARBA" id="ARBA00023242"/>
    </source>
</evidence>
<proteinExistence type="inferred from homology"/>